<accession>V2TLS4</accession>
<dbReference type="eggNOG" id="ENOG503296X">
    <property type="taxonomic scope" value="Bacteria"/>
</dbReference>
<organism evidence="1 2">
    <name type="scientific">Acinetobacter nectaris CIP 110549</name>
    <dbReference type="NCBI Taxonomy" id="1392540"/>
    <lineage>
        <taxon>Bacteria</taxon>
        <taxon>Pseudomonadati</taxon>
        <taxon>Pseudomonadota</taxon>
        <taxon>Gammaproteobacteria</taxon>
        <taxon>Moraxellales</taxon>
        <taxon>Moraxellaceae</taxon>
        <taxon>Acinetobacter</taxon>
    </lineage>
</organism>
<dbReference type="HOGENOM" id="CLU_107028_0_0_6"/>
<dbReference type="EMBL" id="AYER01000007">
    <property type="protein sequence ID" value="ESK38287.1"/>
    <property type="molecule type" value="Genomic_DNA"/>
</dbReference>
<name>V2TLS4_9GAMM</name>
<protein>
    <recommendedName>
        <fullName evidence="3">Lipoprotein</fullName>
    </recommendedName>
</protein>
<dbReference type="Proteomes" id="UP000023785">
    <property type="component" value="Unassembled WGS sequence"/>
</dbReference>
<dbReference type="PROSITE" id="PS51257">
    <property type="entry name" value="PROKAR_LIPOPROTEIN"/>
    <property type="match status" value="1"/>
</dbReference>
<dbReference type="PATRIC" id="fig|1392540.3.peg.1755"/>
<evidence type="ECO:0008006" key="3">
    <source>
        <dbReference type="Google" id="ProtNLM"/>
    </source>
</evidence>
<reference evidence="1 2" key="1">
    <citation type="submission" date="2013-10" db="EMBL/GenBank/DDBJ databases">
        <title>The Genome Sequence of Acinetobacter nectaris CIP 110549.</title>
        <authorList>
            <consortium name="The Broad Institute Genomics Platform"/>
            <consortium name="The Broad Institute Genome Sequencing Center for Infectious Disease"/>
            <person name="Cerqueira G."/>
            <person name="Feldgarden M."/>
            <person name="Courvalin P."/>
            <person name="Grillot-Courvalin C."/>
            <person name="Clermont D."/>
            <person name="Rocha E."/>
            <person name="Yoon E.-J."/>
            <person name="Nemec A."/>
            <person name="Young S.K."/>
            <person name="Zeng Q."/>
            <person name="Gargeya S."/>
            <person name="Fitzgerald M."/>
            <person name="Abouelleil A."/>
            <person name="Alvarado L."/>
            <person name="Berlin A.M."/>
            <person name="Chapman S.B."/>
            <person name="Gainer-Dewar J."/>
            <person name="Goldberg J."/>
            <person name="Gnerre S."/>
            <person name="Griggs A."/>
            <person name="Gujja S."/>
            <person name="Hansen M."/>
            <person name="Howarth C."/>
            <person name="Imamovic A."/>
            <person name="Ireland A."/>
            <person name="Larimer J."/>
            <person name="McCowan C."/>
            <person name="Murphy C."/>
            <person name="Pearson M."/>
            <person name="Poon T.W."/>
            <person name="Priest M."/>
            <person name="Roberts A."/>
            <person name="Saif S."/>
            <person name="Shea T."/>
            <person name="Sykes S."/>
            <person name="Wortman J."/>
            <person name="Nusbaum C."/>
            <person name="Birren B."/>
        </authorList>
    </citation>
    <scope>NUCLEOTIDE SEQUENCE [LARGE SCALE GENOMIC DNA]</scope>
    <source>
        <strain evidence="1 2">CIP 110549</strain>
    </source>
</reference>
<comment type="caution">
    <text evidence="1">The sequence shown here is derived from an EMBL/GenBank/DDBJ whole genome shotgun (WGS) entry which is preliminary data.</text>
</comment>
<evidence type="ECO:0000313" key="1">
    <source>
        <dbReference type="EMBL" id="ESK38287.1"/>
    </source>
</evidence>
<keyword evidence="2" id="KW-1185">Reference proteome</keyword>
<dbReference type="RefSeq" id="WP_023273444.1">
    <property type="nucleotide sequence ID" value="NZ_KI530734.1"/>
</dbReference>
<dbReference type="AlphaFoldDB" id="V2TLS4"/>
<evidence type="ECO:0000313" key="2">
    <source>
        <dbReference type="Proteomes" id="UP000023785"/>
    </source>
</evidence>
<gene>
    <name evidence="1" type="ORF">P256_01820</name>
</gene>
<dbReference type="OrthoDB" id="6717149at2"/>
<sequence>MSKPTFLNAKRSLNTILLLSCIVTLTGCNKNEDLPKDSSSHTTQSSIEDKNLWNVAGQSVVPQSFTKKGYSRSLTHSEKALVGRYVVTIPCHDPVARCGSRHNGSVDFILNLASDGSVYRLIKGLGMIQVDTRKALDDDVEYDHWTEVSIHNQKYIVTSYATGMRFFYKVLSNDRLVMDINRTKLVNLQEYRQGFPFPMENYQLKKQA</sequence>
<proteinExistence type="predicted"/>